<dbReference type="AlphaFoldDB" id="A0A3D8M7H3"/>
<dbReference type="EMBL" id="QRHA01000006">
    <property type="protein sequence ID" value="RDV25573.1"/>
    <property type="molecule type" value="Genomic_DNA"/>
</dbReference>
<accession>A0A3D8M7H3</accession>
<sequence length="154" mass="16870">MSQFVWHRHNCTLNRKGVPMGGDLYQPADKAALGFLTSVMKDPDGANLDRVQVVKGWLNDAGVSEEKIFDVALSDGRTGGSVKVGNTVDLTTGKYTNTIGFPQLSVFWADPEFNPSQNAFYYVRALEIPTSRYSLLDAIELGIDVEQTGRPATI</sequence>
<reference evidence="2" key="1">
    <citation type="submission" date="2018-08" db="EMBL/GenBank/DDBJ databases">
        <authorList>
            <person name="Zhang J."/>
            <person name="Du Z.-J."/>
        </authorList>
    </citation>
    <scope>NUCLEOTIDE SEQUENCE [LARGE SCALE GENOMIC DNA]</scope>
    <source>
        <strain evidence="2">KCTC 52655</strain>
    </source>
</reference>
<dbReference type="Proteomes" id="UP000256561">
    <property type="component" value="Unassembled WGS sequence"/>
</dbReference>
<dbReference type="InterPro" id="IPR022028">
    <property type="entry name" value="DUF3604"/>
</dbReference>
<evidence type="ECO:0000313" key="2">
    <source>
        <dbReference type="Proteomes" id="UP000256561"/>
    </source>
</evidence>
<comment type="caution">
    <text evidence="1">The sequence shown here is derived from an EMBL/GenBank/DDBJ whole genome shotgun (WGS) entry which is preliminary data.</text>
</comment>
<dbReference type="Pfam" id="PF12228">
    <property type="entry name" value="DUF3604"/>
    <property type="match status" value="1"/>
</dbReference>
<protein>
    <submittedName>
        <fullName evidence="1">DUF3604 domain-containing protein</fullName>
    </submittedName>
</protein>
<name>A0A3D8M7H3_9ALTE</name>
<organism evidence="1 2">
    <name type="scientific">Alteromonas aestuariivivens</name>
    <dbReference type="NCBI Taxonomy" id="1938339"/>
    <lineage>
        <taxon>Bacteria</taxon>
        <taxon>Pseudomonadati</taxon>
        <taxon>Pseudomonadota</taxon>
        <taxon>Gammaproteobacteria</taxon>
        <taxon>Alteromonadales</taxon>
        <taxon>Alteromonadaceae</taxon>
        <taxon>Alteromonas/Salinimonas group</taxon>
        <taxon>Alteromonas</taxon>
    </lineage>
</organism>
<dbReference type="RefSeq" id="WP_115593227.1">
    <property type="nucleotide sequence ID" value="NZ_QRHA01000006.1"/>
</dbReference>
<evidence type="ECO:0000313" key="1">
    <source>
        <dbReference type="EMBL" id="RDV25573.1"/>
    </source>
</evidence>
<proteinExistence type="predicted"/>
<dbReference type="OrthoDB" id="543560at2"/>
<keyword evidence="2" id="KW-1185">Reference proteome</keyword>
<gene>
    <name evidence="1" type="ORF">DXV75_09800</name>
</gene>